<dbReference type="PANTHER" id="PTHR12677:SF59">
    <property type="entry name" value="GOLGI APPARATUS MEMBRANE PROTEIN TVP38-RELATED"/>
    <property type="match status" value="1"/>
</dbReference>
<keyword evidence="3 6" id="KW-0812">Transmembrane</keyword>
<evidence type="ECO:0000259" key="7">
    <source>
        <dbReference type="Pfam" id="PF09335"/>
    </source>
</evidence>
<feature type="domain" description="VTT" evidence="7">
    <location>
        <begin position="62"/>
        <end position="175"/>
    </location>
</feature>
<sequence>MRAATRRQLLGLAGLLSVAGLAAVLFSPGAVLVWLEHLASRPLLFAAALVGLYLVRPFLLWPVTSVAVLLGYLYGPAAGFGLAIAGAALTALPPYLLGRYADDSIGLFGYVSDTAEQFFSATGDLRGVVAARFSPIPGDPISYAAGLSGVSAGPFLLGTMVGEVPWAFVAVFAGASMRTLDFSSFALPPELIVALAGLTVLLLAGPVYRRLRSGNSLDRQ</sequence>
<evidence type="ECO:0000256" key="6">
    <source>
        <dbReference type="SAM" id="Phobius"/>
    </source>
</evidence>
<proteinExistence type="predicted"/>
<dbReference type="Proteomes" id="UP000466535">
    <property type="component" value="Unassembled WGS sequence"/>
</dbReference>
<evidence type="ECO:0000256" key="3">
    <source>
        <dbReference type="ARBA" id="ARBA00022692"/>
    </source>
</evidence>
<evidence type="ECO:0000313" key="9">
    <source>
        <dbReference type="Proteomes" id="UP000466535"/>
    </source>
</evidence>
<evidence type="ECO:0000256" key="1">
    <source>
        <dbReference type="ARBA" id="ARBA00004651"/>
    </source>
</evidence>
<evidence type="ECO:0000256" key="4">
    <source>
        <dbReference type="ARBA" id="ARBA00022989"/>
    </source>
</evidence>
<accession>A0A6B0TDY2</accession>
<organism evidence="8 9">
    <name type="scientific">Halovenus carboxidivorans</name>
    <dbReference type="NCBI Taxonomy" id="2692199"/>
    <lineage>
        <taxon>Archaea</taxon>
        <taxon>Methanobacteriati</taxon>
        <taxon>Methanobacteriota</taxon>
        <taxon>Stenosarchaea group</taxon>
        <taxon>Halobacteria</taxon>
        <taxon>Halobacteriales</taxon>
        <taxon>Haloarculaceae</taxon>
        <taxon>Halovenus</taxon>
    </lineage>
</organism>
<dbReference type="OrthoDB" id="293407at2157"/>
<comment type="subcellular location">
    <subcellularLocation>
        <location evidence="1">Cell membrane</location>
        <topology evidence="1">Multi-pass membrane protein</topology>
    </subcellularLocation>
</comment>
<dbReference type="InterPro" id="IPR006311">
    <property type="entry name" value="TAT_signal"/>
</dbReference>
<keyword evidence="4 6" id="KW-1133">Transmembrane helix</keyword>
<feature type="transmembrane region" description="Helical" evidence="6">
    <location>
        <begin position="187"/>
        <end position="208"/>
    </location>
</feature>
<evidence type="ECO:0000313" key="8">
    <source>
        <dbReference type="EMBL" id="MXR51409.1"/>
    </source>
</evidence>
<feature type="transmembrane region" description="Helical" evidence="6">
    <location>
        <begin position="66"/>
        <end position="92"/>
    </location>
</feature>
<feature type="transmembrane region" description="Helical" evidence="6">
    <location>
        <begin position="155"/>
        <end position="175"/>
    </location>
</feature>
<evidence type="ECO:0000256" key="2">
    <source>
        <dbReference type="ARBA" id="ARBA00022475"/>
    </source>
</evidence>
<dbReference type="InterPro" id="IPR015414">
    <property type="entry name" value="TMEM64"/>
</dbReference>
<keyword evidence="5 6" id="KW-0472">Membrane</keyword>
<dbReference type="PANTHER" id="PTHR12677">
    <property type="entry name" value="GOLGI APPARATUS MEMBRANE PROTEIN TVP38-RELATED"/>
    <property type="match status" value="1"/>
</dbReference>
<comment type="caution">
    <text evidence="8">The sequence shown here is derived from an EMBL/GenBank/DDBJ whole genome shotgun (WGS) entry which is preliminary data.</text>
</comment>
<dbReference type="PROSITE" id="PS51318">
    <property type="entry name" value="TAT"/>
    <property type="match status" value="1"/>
</dbReference>
<dbReference type="RefSeq" id="WP_159763540.1">
    <property type="nucleotide sequence ID" value="NZ_WUUT01000002.1"/>
</dbReference>
<keyword evidence="9" id="KW-1185">Reference proteome</keyword>
<dbReference type="GO" id="GO:0005886">
    <property type="term" value="C:plasma membrane"/>
    <property type="evidence" value="ECO:0007669"/>
    <property type="project" value="UniProtKB-SubCell"/>
</dbReference>
<reference evidence="8 9" key="1">
    <citation type="submission" date="2019-12" db="EMBL/GenBank/DDBJ databases">
        <title>Isolation and characterization of three novel carbon monoxide-oxidizing members of Halobacteria from salione crusts and soils.</title>
        <authorList>
            <person name="Myers M.R."/>
            <person name="King G.M."/>
        </authorList>
    </citation>
    <scope>NUCLEOTIDE SEQUENCE [LARGE SCALE GENOMIC DNA]</scope>
    <source>
        <strain evidence="8 9">WSH3</strain>
    </source>
</reference>
<dbReference type="InterPro" id="IPR032816">
    <property type="entry name" value="VTT_dom"/>
</dbReference>
<name>A0A6B0TDY2_9EURY</name>
<feature type="transmembrane region" description="Helical" evidence="6">
    <location>
        <begin position="41"/>
        <end position="59"/>
    </location>
</feature>
<evidence type="ECO:0000256" key="5">
    <source>
        <dbReference type="ARBA" id="ARBA00023136"/>
    </source>
</evidence>
<feature type="transmembrane region" description="Helical" evidence="6">
    <location>
        <begin position="12"/>
        <end position="35"/>
    </location>
</feature>
<keyword evidence="2" id="KW-1003">Cell membrane</keyword>
<dbReference type="Pfam" id="PF09335">
    <property type="entry name" value="VTT_dom"/>
    <property type="match status" value="1"/>
</dbReference>
<protein>
    <recommendedName>
        <fullName evidence="7">VTT domain-containing protein</fullName>
    </recommendedName>
</protein>
<dbReference type="AlphaFoldDB" id="A0A6B0TDY2"/>
<gene>
    <name evidence="8" type="ORF">GRX03_07305</name>
</gene>
<dbReference type="EMBL" id="WUUT01000002">
    <property type="protein sequence ID" value="MXR51409.1"/>
    <property type="molecule type" value="Genomic_DNA"/>
</dbReference>